<evidence type="ECO:0000256" key="2">
    <source>
        <dbReference type="ARBA" id="ARBA00023015"/>
    </source>
</evidence>
<dbReference type="SUPFAM" id="SSF88659">
    <property type="entry name" value="Sigma3 and sigma4 domains of RNA polymerase sigma factors"/>
    <property type="match status" value="1"/>
</dbReference>
<keyword evidence="8" id="KW-1185">Reference proteome</keyword>
<dbReference type="SUPFAM" id="SSF88946">
    <property type="entry name" value="Sigma2 domain of RNA polymerase sigma factors"/>
    <property type="match status" value="1"/>
</dbReference>
<dbReference type="PANTHER" id="PTHR43133">
    <property type="entry name" value="RNA POLYMERASE ECF-TYPE SIGMA FACTO"/>
    <property type="match status" value="1"/>
</dbReference>
<proteinExistence type="inferred from homology"/>
<organism evidence="7 8">
    <name type="scientific">Marinilabilia rubra</name>
    <dbReference type="NCBI Taxonomy" id="2162893"/>
    <lineage>
        <taxon>Bacteria</taxon>
        <taxon>Pseudomonadati</taxon>
        <taxon>Bacteroidota</taxon>
        <taxon>Bacteroidia</taxon>
        <taxon>Marinilabiliales</taxon>
        <taxon>Marinilabiliaceae</taxon>
        <taxon>Marinilabilia</taxon>
    </lineage>
</organism>
<evidence type="ECO:0000256" key="3">
    <source>
        <dbReference type="ARBA" id="ARBA00023082"/>
    </source>
</evidence>
<dbReference type="InterPro" id="IPR014327">
    <property type="entry name" value="RNA_pol_sigma70_bacteroid"/>
</dbReference>
<keyword evidence="3" id="KW-0731">Sigma factor</keyword>
<evidence type="ECO:0000313" key="7">
    <source>
        <dbReference type="EMBL" id="PWD98869.1"/>
    </source>
</evidence>
<dbReference type="InterPro" id="IPR013324">
    <property type="entry name" value="RNA_pol_sigma_r3/r4-like"/>
</dbReference>
<feature type="domain" description="RNA polymerase sigma factor 70 region 4 type 2" evidence="6">
    <location>
        <begin position="117"/>
        <end position="163"/>
    </location>
</feature>
<dbReference type="PANTHER" id="PTHR43133:SF46">
    <property type="entry name" value="RNA POLYMERASE SIGMA-70 FACTOR ECF SUBFAMILY"/>
    <property type="match status" value="1"/>
</dbReference>
<dbReference type="InterPro" id="IPR007627">
    <property type="entry name" value="RNA_pol_sigma70_r2"/>
</dbReference>
<protein>
    <submittedName>
        <fullName evidence="7">RNA polymerase sigma-70 factor</fullName>
    </submittedName>
</protein>
<dbReference type="Gene3D" id="1.10.10.10">
    <property type="entry name" value="Winged helix-like DNA-binding domain superfamily/Winged helix DNA-binding domain"/>
    <property type="match status" value="1"/>
</dbReference>
<evidence type="ECO:0000256" key="4">
    <source>
        <dbReference type="ARBA" id="ARBA00023163"/>
    </source>
</evidence>
<comment type="caution">
    <text evidence="7">The sequence shown here is derived from an EMBL/GenBank/DDBJ whole genome shotgun (WGS) entry which is preliminary data.</text>
</comment>
<evidence type="ECO:0000259" key="6">
    <source>
        <dbReference type="Pfam" id="PF08281"/>
    </source>
</evidence>
<sequence>MTQVHAHVKKLKGGSMEAFNQLFEAYSHRIYGFGLKYLKSEADAEELVQDVFLKLWRNRQKLKEEESFHSYLFTIAFNQIKDYFRYKGIYLDVEDNSLIGTSDNSTEMTITYRSVLEQVSTLLEKLPQKKKEIFRLSRFEGKSAKEIAGLMDVSPKTVDNQISEVIGFLRKNLKDATPLVWLFFYLFLQ</sequence>
<dbReference type="RefSeq" id="WP_109264868.1">
    <property type="nucleotide sequence ID" value="NZ_QEWP01000010.1"/>
</dbReference>
<dbReference type="InterPro" id="IPR013325">
    <property type="entry name" value="RNA_pol_sigma_r2"/>
</dbReference>
<reference evidence="7 8" key="1">
    <citation type="submission" date="2018-05" db="EMBL/GenBank/DDBJ databases">
        <title>Marinilabilia rubrum sp. nov., isolated from saltern sediment.</title>
        <authorList>
            <person name="Zhang R."/>
        </authorList>
    </citation>
    <scope>NUCLEOTIDE SEQUENCE [LARGE SCALE GENOMIC DNA]</scope>
    <source>
        <strain evidence="7 8">WTE16</strain>
    </source>
</reference>
<dbReference type="GO" id="GO:0016987">
    <property type="term" value="F:sigma factor activity"/>
    <property type="evidence" value="ECO:0007669"/>
    <property type="project" value="UniProtKB-KW"/>
</dbReference>
<dbReference type="NCBIfam" id="TIGR02985">
    <property type="entry name" value="Sig70_bacteroi1"/>
    <property type="match status" value="1"/>
</dbReference>
<gene>
    <name evidence="7" type="ORF">DDZ16_12770</name>
</gene>
<evidence type="ECO:0000313" key="8">
    <source>
        <dbReference type="Proteomes" id="UP000244956"/>
    </source>
</evidence>
<keyword evidence="2" id="KW-0805">Transcription regulation</keyword>
<comment type="similarity">
    <text evidence="1">Belongs to the sigma-70 factor family. ECF subfamily.</text>
</comment>
<dbReference type="InterPro" id="IPR013249">
    <property type="entry name" value="RNA_pol_sigma70_r4_t2"/>
</dbReference>
<accession>A0A2U2B712</accession>
<dbReference type="GO" id="GO:0006352">
    <property type="term" value="P:DNA-templated transcription initiation"/>
    <property type="evidence" value="ECO:0007669"/>
    <property type="project" value="InterPro"/>
</dbReference>
<dbReference type="InterPro" id="IPR039425">
    <property type="entry name" value="RNA_pol_sigma-70-like"/>
</dbReference>
<evidence type="ECO:0000259" key="5">
    <source>
        <dbReference type="Pfam" id="PF04542"/>
    </source>
</evidence>
<dbReference type="Proteomes" id="UP000244956">
    <property type="component" value="Unassembled WGS sequence"/>
</dbReference>
<dbReference type="NCBIfam" id="TIGR02937">
    <property type="entry name" value="sigma70-ECF"/>
    <property type="match status" value="1"/>
</dbReference>
<dbReference type="AlphaFoldDB" id="A0A2U2B712"/>
<evidence type="ECO:0000256" key="1">
    <source>
        <dbReference type="ARBA" id="ARBA00010641"/>
    </source>
</evidence>
<dbReference type="InterPro" id="IPR036388">
    <property type="entry name" value="WH-like_DNA-bd_sf"/>
</dbReference>
<dbReference type="InterPro" id="IPR014284">
    <property type="entry name" value="RNA_pol_sigma-70_dom"/>
</dbReference>
<dbReference type="Pfam" id="PF08281">
    <property type="entry name" value="Sigma70_r4_2"/>
    <property type="match status" value="1"/>
</dbReference>
<feature type="domain" description="RNA polymerase sigma-70 region 2" evidence="5">
    <location>
        <begin position="22"/>
        <end position="87"/>
    </location>
</feature>
<dbReference type="Gene3D" id="1.10.1740.10">
    <property type="match status" value="1"/>
</dbReference>
<dbReference type="OrthoDB" id="1493347at2"/>
<dbReference type="EMBL" id="QEWP01000010">
    <property type="protein sequence ID" value="PWD98869.1"/>
    <property type="molecule type" value="Genomic_DNA"/>
</dbReference>
<name>A0A2U2B712_9BACT</name>
<dbReference type="Pfam" id="PF04542">
    <property type="entry name" value="Sigma70_r2"/>
    <property type="match status" value="1"/>
</dbReference>
<dbReference type="GO" id="GO:0003677">
    <property type="term" value="F:DNA binding"/>
    <property type="evidence" value="ECO:0007669"/>
    <property type="project" value="InterPro"/>
</dbReference>
<keyword evidence="4" id="KW-0804">Transcription</keyword>